<evidence type="ECO:0000259" key="2">
    <source>
        <dbReference type="Pfam" id="PF15902"/>
    </source>
</evidence>
<evidence type="ECO:0000256" key="1">
    <source>
        <dbReference type="ARBA" id="ARBA00022737"/>
    </source>
</evidence>
<gene>
    <name evidence="3" type="ORF">ABXZ32_00335</name>
</gene>
<dbReference type="PANTHER" id="PTHR47199">
    <property type="entry name" value="PHOTOSYSTEM II STABILITY/ASSEMBLY FACTOR HCF136, CHLOROPLASTIC"/>
    <property type="match status" value="1"/>
</dbReference>
<comment type="caution">
    <text evidence="3">The sequence shown here is derived from an EMBL/GenBank/DDBJ whole genome shotgun (WGS) entry which is preliminary data.</text>
</comment>
<organism evidence="3 4">
    <name type="scientific">Sediminicola luteus</name>
    <dbReference type="NCBI Taxonomy" id="319238"/>
    <lineage>
        <taxon>Bacteria</taxon>
        <taxon>Pseudomonadati</taxon>
        <taxon>Bacteroidota</taxon>
        <taxon>Flavobacteriia</taxon>
        <taxon>Flavobacteriales</taxon>
        <taxon>Flavobacteriaceae</taxon>
        <taxon>Sediminicola</taxon>
    </lineage>
</organism>
<dbReference type="RefSeq" id="WP_354616703.1">
    <property type="nucleotide sequence ID" value="NZ_JBEWYP010000001.1"/>
</dbReference>
<dbReference type="Proteomes" id="UP001549773">
    <property type="component" value="Unassembled WGS sequence"/>
</dbReference>
<feature type="domain" description="Sortilin N-terminal" evidence="2">
    <location>
        <begin position="149"/>
        <end position="271"/>
    </location>
</feature>
<protein>
    <submittedName>
        <fullName evidence="3">Oxidoreductase</fullName>
    </submittedName>
</protein>
<name>A0ABV2TRD1_9FLAO</name>
<sequence>MKYLSVIIGLLFLVSCDEKPKSLQFKSVTIDTIYEDSLSIRAIELMDGSLAFAADKGTFGSVDLKKGIVRTKVQTYDSILPQFRAVAHTATDFFMLSVSNPALLYKTGDQGDMELVYKEEDEKVFYDAMKFWNDKEGLAVGDSMDGCMSIIITRDGGKTWRKIPCSALPKASEGEGAFAASNTNIDMIGDNTWLATTKGNIYYSPDKGKKWEVFTTPMLKDKETEGIYSIAFFDSKLGVAIGGDYTKPENKNANKALTKDGGKTWQLLADGKEPGYMSCVQFVPNGAGLDMVAVGFKGIFYSGDMGANWEKLSDERFYTLRFLNDSIAYAAGSGRIAKLTFK</sequence>
<dbReference type="InterPro" id="IPR031778">
    <property type="entry name" value="Sortilin_N"/>
</dbReference>
<keyword evidence="4" id="KW-1185">Reference proteome</keyword>
<dbReference type="CDD" id="cd15482">
    <property type="entry name" value="Sialidase_non-viral"/>
    <property type="match status" value="1"/>
</dbReference>
<dbReference type="Gene3D" id="2.130.10.10">
    <property type="entry name" value="YVTN repeat-like/Quinoprotein amine dehydrogenase"/>
    <property type="match status" value="1"/>
</dbReference>
<keyword evidence="1" id="KW-0677">Repeat</keyword>
<dbReference type="SUPFAM" id="SSF110296">
    <property type="entry name" value="Oligoxyloglucan reducing end-specific cellobiohydrolase"/>
    <property type="match status" value="1"/>
</dbReference>
<accession>A0ABV2TRD1</accession>
<evidence type="ECO:0000313" key="4">
    <source>
        <dbReference type="Proteomes" id="UP001549773"/>
    </source>
</evidence>
<dbReference type="InterPro" id="IPR015943">
    <property type="entry name" value="WD40/YVTN_repeat-like_dom_sf"/>
</dbReference>
<dbReference type="PROSITE" id="PS51257">
    <property type="entry name" value="PROKAR_LIPOPROTEIN"/>
    <property type="match status" value="1"/>
</dbReference>
<dbReference type="PANTHER" id="PTHR47199:SF2">
    <property type="entry name" value="PHOTOSYSTEM II STABILITY_ASSEMBLY FACTOR HCF136, CHLOROPLASTIC"/>
    <property type="match status" value="1"/>
</dbReference>
<proteinExistence type="predicted"/>
<evidence type="ECO:0000313" key="3">
    <source>
        <dbReference type="EMBL" id="MET7027818.1"/>
    </source>
</evidence>
<dbReference type="EMBL" id="JBEWYP010000001">
    <property type="protein sequence ID" value="MET7027818.1"/>
    <property type="molecule type" value="Genomic_DNA"/>
</dbReference>
<reference evidence="3 4" key="1">
    <citation type="submission" date="2024-07" db="EMBL/GenBank/DDBJ databases">
        <title>The genome sequence of type strain Sediminicola luteus GDMCC 1.2596T.</title>
        <authorList>
            <person name="Liu Y."/>
        </authorList>
    </citation>
    <scope>NUCLEOTIDE SEQUENCE [LARGE SCALE GENOMIC DNA]</scope>
    <source>
        <strain evidence="3 4">GDMCC 1.2596</strain>
    </source>
</reference>
<dbReference type="Pfam" id="PF15902">
    <property type="entry name" value="Sortilin-Vps10"/>
    <property type="match status" value="1"/>
</dbReference>